<name>A0A2J8H2M4_VIBDI</name>
<accession>A0A2J8H2M4</accession>
<dbReference type="RefSeq" id="WP_102941065.1">
    <property type="nucleotide sequence ID" value="NZ_JAPWHJ010000012.1"/>
</dbReference>
<proteinExistence type="predicted"/>
<evidence type="ECO:0008006" key="7">
    <source>
        <dbReference type="Google" id="ProtNLM"/>
    </source>
</evidence>
<reference evidence="3 6" key="2">
    <citation type="submission" date="2018-06" db="EMBL/GenBank/DDBJ databases">
        <title>Freshwater and sediment microbial communities from various areas in North America, analyzing microbe dynamics in response to fracking.</title>
        <authorList>
            <person name="Lamendella R."/>
        </authorList>
    </citation>
    <scope>NUCLEOTIDE SEQUENCE [LARGE SCALE GENOMIC DNA]</scope>
    <source>
        <strain evidence="3 6">99A</strain>
    </source>
</reference>
<evidence type="ECO:0000313" key="2">
    <source>
        <dbReference type="EMBL" id="PNI04898.1"/>
    </source>
</evidence>
<dbReference type="STRING" id="1348635.GCA_000740015_02166"/>
<comment type="caution">
    <text evidence="3">The sequence shown here is derived from an EMBL/GenBank/DDBJ whole genome shotgun (WGS) entry which is preliminary data.</text>
</comment>
<dbReference type="Proteomes" id="UP000248729">
    <property type="component" value="Unassembled WGS sequence"/>
</dbReference>
<organism evidence="3 6">
    <name type="scientific">Vibrio diazotrophicus</name>
    <dbReference type="NCBI Taxonomy" id="685"/>
    <lineage>
        <taxon>Bacteria</taxon>
        <taxon>Pseudomonadati</taxon>
        <taxon>Pseudomonadota</taxon>
        <taxon>Gammaproteobacteria</taxon>
        <taxon>Vibrionales</taxon>
        <taxon>Vibrionaceae</taxon>
        <taxon>Vibrio</taxon>
    </lineage>
</organism>
<dbReference type="AlphaFoldDB" id="A0A2J8H2M4"/>
<protein>
    <recommendedName>
        <fullName evidence="7">N-acetylmuramic acid 6-phosphate etherase</fullName>
    </recommendedName>
</protein>
<dbReference type="Proteomes" id="UP000236547">
    <property type="component" value="Unassembled WGS sequence"/>
</dbReference>
<gene>
    <name evidence="2" type="ORF">C1N32_11240</name>
    <name evidence="1" type="ORF">C1O25_16780</name>
    <name evidence="3" type="ORF">DET48_105191</name>
</gene>
<dbReference type="EMBL" id="POSK01000006">
    <property type="protein sequence ID" value="PNI04898.1"/>
    <property type="molecule type" value="Genomic_DNA"/>
</dbReference>
<evidence type="ECO:0000313" key="1">
    <source>
        <dbReference type="EMBL" id="PNH99466.1"/>
    </source>
</evidence>
<evidence type="ECO:0000313" key="3">
    <source>
        <dbReference type="EMBL" id="RAS66635.1"/>
    </source>
</evidence>
<reference evidence="4 5" key="1">
    <citation type="submission" date="2018-01" db="EMBL/GenBank/DDBJ databases">
        <title>Draft genome sequences of six Vibrio diazotrophicus strains isolated from deep-sea sediments of the Baltic Sea.</title>
        <authorList>
            <person name="Castillo D."/>
            <person name="Vandieken V."/>
            <person name="Chiang O."/>
            <person name="Middelboe M."/>
        </authorList>
    </citation>
    <scope>NUCLEOTIDE SEQUENCE [LARGE SCALE GENOMIC DNA]</scope>
    <source>
        <strain evidence="2 4">60.27F</strain>
        <strain evidence="1 5">65.10M</strain>
    </source>
</reference>
<evidence type="ECO:0000313" key="6">
    <source>
        <dbReference type="Proteomes" id="UP000248729"/>
    </source>
</evidence>
<evidence type="ECO:0000313" key="4">
    <source>
        <dbReference type="Proteomes" id="UP000236449"/>
    </source>
</evidence>
<keyword evidence="5" id="KW-1185">Reference proteome</keyword>
<evidence type="ECO:0000313" key="5">
    <source>
        <dbReference type="Proteomes" id="UP000236547"/>
    </source>
</evidence>
<dbReference type="Proteomes" id="UP000236449">
    <property type="component" value="Unassembled WGS sequence"/>
</dbReference>
<dbReference type="EMBL" id="QLTR01000005">
    <property type="protein sequence ID" value="RAS66635.1"/>
    <property type="molecule type" value="Genomic_DNA"/>
</dbReference>
<sequence length="107" mass="11894">MANDALLSALSHIVSKEQELNDLEQHFQSPKPHHKAENEQEKLKKRAVRIVMQATDCDTQTAQSLLQECGYSAKVAILMLLTGVDADLAKEKLSESDGVLHKVIKDQ</sequence>
<dbReference type="EMBL" id="POSM01000028">
    <property type="protein sequence ID" value="PNH99466.1"/>
    <property type="molecule type" value="Genomic_DNA"/>
</dbReference>
<dbReference type="Gene3D" id="1.10.8.1080">
    <property type="match status" value="1"/>
</dbReference>